<keyword evidence="5" id="KW-1185">Reference proteome</keyword>
<reference evidence="4 5" key="1">
    <citation type="journal article" date="2013" name="Nat. Genet.">
        <title>The genome of the hydatid tapeworm Echinococcus granulosus.</title>
        <authorList>
            <person name="Zheng H."/>
            <person name="Zhang W."/>
            <person name="Zhang L."/>
            <person name="Zhang Z."/>
            <person name="Li J."/>
            <person name="Lu G."/>
            <person name="Zhu Y."/>
            <person name="Wang Y."/>
            <person name="Huang Y."/>
            <person name="Liu J."/>
            <person name="Kang H."/>
            <person name="Chen J."/>
            <person name="Wang L."/>
            <person name="Chen A."/>
            <person name="Yu S."/>
            <person name="Gao Z."/>
            <person name="Jin L."/>
            <person name="Gu W."/>
            <person name="Wang Z."/>
            <person name="Zhao L."/>
            <person name="Shi B."/>
            <person name="Wen H."/>
            <person name="Lin R."/>
            <person name="Jones M.K."/>
            <person name="Brejova B."/>
            <person name="Vinar T."/>
            <person name="Zhao G."/>
            <person name="McManus D.P."/>
            <person name="Chen Z."/>
            <person name="Zhou Y."/>
            <person name="Wang S."/>
        </authorList>
    </citation>
    <scope>NUCLEOTIDE SEQUENCE [LARGE SCALE GENOMIC DNA]</scope>
</reference>
<comment type="similarity">
    <text evidence="1">Belongs to the heat shock protein 70 family.</text>
</comment>
<gene>
    <name evidence="4" type="ORF">EGR_10493</name>
</gene>
<dbReference type="PROSITE" id="PS00297">
    <property type="entry name" value="HSP70_1"/>
    <property type="match status" value="1"/>
</dbReference>
<dbReference type="SUPFAM" id="SSF53067">
    <property type="entry name" value="Actin-like ATPase domain"/>
    <property type="match status" value="1"/>
</dbReference>
<keyword evidence="4" id="KW-0346">Stress response</keyword>
<dbReference type="PANTHER" id="PTHR19375">
    <property type="entry name" value="HEAT SHOCK PROTEIN 70KDA"/>
    <property type="match status" value="1"/>
</dbReference>
<dbReference type="GO" id="GO:0140662">
    <property type="term" value="F:ATP-dependent protein folding chaperone"/>
    <property type="evidence" value="ECO:0007669"/>
    <property type="project" value="InterPro"/>
</dbReference>
<accession>W6U274</accession>
<dbReference type="EMBL" id="APAU02000226">
    <property type="protein sequence ID" value="EUB54641.1"/>
    <property type="molecule type" value="Genomic_DNA"/>
</dbReference>
<sequence>MSKGPAIGIDLGTTFSCIGVFQCGRVEIIATDQGNRTMPSCVAFTDKERLIGEAAKIQAAVNPTNTVFDVKRLIGRRFNDEAVQSDMKHWPFKVVNSGVTPKIEVQHCGETKQFVAEEISSMVLSKMKETAEAYLGEDITDVVIAVPAYFNVNQRQATIDAGKIAGSNVLRLINEPKAAAIAYGSTPQRCYETTAHANDHLRACSSLSLHCVSLLSSALSPVNEVEH</sequence>
<comment type="caution">
    <text evidence="4">The sequence shown here is derived from an EMBL/GenBank/DDBJ whole genome shotgun (WGS) entry which is preliminary data.</text>
</comment>
<dbReference type="OMA" id="KEDCFYA"/>
<dbReference type="Proteomes" id="UP000019149">
    <property type="component" value="Unassembled WGS sequence"/>
</dbReference>
<dbReference type="Gene3D" id="3.30.420.40">
    <property type="match status" value="1"/>
</dbReference>
<dbReference type="STRING" id="6210.W6U274"/>
<dbReference type="KEGG" id="egl:EGR_10493"/>
<dbReference type="OrthoDB" id="6259187at2759"/>
<evidence type="ECO:0000256" key="2">
    <source>
        <dbReference type="ARBA" id="ARBA00022741"/>
    </source>
</evidence>
<dbReference type="AlphaFoldDB" id="W6U274"/>
<dbReference type="InterPro" id="IPR043129">
    <property type="entry name" value="ATPase_NBD"/>
</dbReference>
<evidence type="ECO:0000313" key="4">
    <source>
        <dbReference type="EMBL" id="EUB54641.1"/>
    </source>
</evidence>
<evidence type="ECO:0000256" key="3">
    <source>
        <dbReference type="ARBA" id="ARBA00022840"/>
    </source>
</evidence>
<proteinExistence type="inferred from homology"/>
<dbReference type="RefSeq" id="XP_024345837.1">
    <property type="nucleotide sequence ID" value="XM_024499742.1"/>
</dbReference>
<dbReference type="InterPro" id="IPR013126">
    <property type="entry name" value="Hsp_70_fam"/>
</dbReference>
<dbReference type="GeneID" id="36346208"/>
<dbReference type="CTD" id="36346208"/>
<name>W6U274_ECHGR</name>
<evidence type="ECO:0000313" key="5">
    <source>
        <dbReference type="Proteomes" id="UP000019149"/>
    </source>
</evidence>
<protein>
    <submittedName>
        <fullName evidence="4">Heat shock cognate protein</fullName>
    </submittedName>
</protein>
<keyword evidence="2" id="KW-0547">Nucleotide-binding</keyword>
<dbReference type="PRINTS" id="PR00301">
    <property type="entry name" value="HEATSHOCK70"/>
</dbReference>
<dbReference type="Pfam" id="PF00012">
    <property type="entry name" value="HSP70"/>
    <property type="match status" value="1"/>
</dbReference>
<keyword evidence="3" id="KW-0067">ATP-binding</keyword>
<dbReference type="GO" id="GO:0005524">
    <property type="term" value="F:ATP binding"/>
    <property type="evidence" value="ECO:0007669"/>
    <property type="project" value="UniProtKB-KW"/>
</dbReference>
<dbReference type="FunFam" id="3.30.420.40:FF:000026">
    <property type="entry name" value="Heat shock protein 70"/>
    <property type="match status" value="1"/>
</dbReference>
<dbReference type="FunFam" id="3.30.30.30:FF:000001">
    <property type="entry name" value="heat shock 70 kDa protein-like"/>
    <property type="match status" value="1"/>
</dbReference>
<evidence type="ECO:0000256" key="1">
    <source>
        <dbReference type="ARBA" id="ARBA00007381"/>
    </source>
</evidence>
<organism evidence="4 5">
    <name type="scientific">Echinococcus granulosus</name>
    <name type="common">Hydatid tapeworm</name>
    <dbReference type="NCBI Taxonomy" id="6210"/>
    <lineage>
        <taxon>Eukaryota</taxon>
        <taxon>Metazoa</taxon>
        <taxon>Spiralia</taxon>
        <taxon>Lophotrochozoa</taxon>
        <taxon>Platyhelminthes</taxon>
        <taxon>Cestoda</taxon>
        <taxon>Eucestoda</taxon>
        <taxon>Cyclophyllidea</taxon>
        <taxon>Taeniidae</taxon>
        <taxon>Echinococcus</taxon>
        <taxon>Echinococcus granulosus group</taxon>
    </lineage>
</organism>
<dbReference type="InterPro" id="IPR018181">
    <property type="entry name" value="Heat_shock_70_CS"/>
</dbReference>